<sequence length="263" mass="27475">MATNGRSGEDGPLAGQVALVTGGGSGIGEAIVRRFAAAGATVFLTGRSLERLRPVAESAGATALAADVSREEEVERLFAALAEQAGQLDVLVNNAGVSGPVKPVAEMDLDAWDECIAINLRGAMLCMRAAARMMLPRRSGCIVNMSSRMGLQGYPMRSAYSATKFALIGMTEAVARELGPSGIRVNALCPGAVSGVLMERVIARRAEAEGRPAEAIIRENYTDVAALRRWVAPEEVAEAALFLASDAAAAITGERIKVDAGRF</sequence>
<dbReference type="InterPro" id="IPR036291">
    <property type="entry name" value="NAD(P)-bd_dom_sf"/>
</dbReference>
<dbReference type="CDD" id="cd05233">
    <property type="entry name" value="SDR_c"/>
    <property type="match status" value="1"/>
</dbReference>
<accession>A0A1Y6C1N4</accession>
<evidence type="ECO:0000256" key="1">
    <source>
        <dbReference type="ARBA" id="ARBA00006484"/>
    </source>
</evidence>
<evidence type="ECO:0000313" key="3">
    <source>
        <dbReference type="Proteomes" id="UP000192917"/>
    </source>
</evidence>
<dbReference type="GO" id="GO:0016616">
    <property type="term" value="F:oxidoreductase activity, acting on the CH-OH group of donors, NAD or NADP as acceptor"/>
    <property type="evidence" value="ECO:0007669"/>
    <property type="project" value="TreeGrafter"/>
</dbReference>
<evidence type="ECO:0008006" key="4">
    <source>
        <dbReference type="Google" id="ProtNLM"/>
    </source>
</evidence>
<dbReference type="AlphaFoldDB" id="A0A1Y6C1N4"/>
<dbReference type="NCBIfam" id="NF005559">
    <property type="entry name" value="PRK07231.1"/>
    <property type="match status" value="1"/>
</dbReference>
<dbReference type="InterPro" id="IPR002347">
    <property type="entry name" value="SDR_fam"/>
</dbReference>
<organism evidence="2 3">
    <name type="scientific">Tistlia consotensis USBA 355</name>
    <dbReference type="NCBI Taxonomy" id="560819"/>
    <lineage>
        <taxon>Bacteria</taxon>
        <taxon>Pseudomonadati</taxon>
        <taxon>Pseudomonadota</taxon>
        <taxon>Alphaproteobacteria</taxon>
        <taxon>Rhodospirillales</taxon>
        <taxon>Rhodovibrionaceae</taxon>
        <taxon>Tistlia</taxon>
    </lineage>
</organism>
<dbReference type="SUPFAM" id="SSF51735">
    <property type="entry name" value="NAD(P)-binding Rossmann-fold domains"/>
    <property type="match status" value="1"/>
</dbReference>
<dbReference type="Proteomes" id="UP000192917">
    <property type="component" value="Unassembled WGS sequence"/>
</dbReference>
<comment type="similarity">
    <text evidence="1">Belongs to the short-chain dehydrogenases/reductases (SDR) family.</text>
</comment>
<proteinExistence type="inferred from homology"/>
<dbReference type="PRINTS" id="PR00081">
    <property type="entry name" value="GDHRDH"/>
</dbReference>
<gene>
    <name evidence="2" type="ORF">SAMN05428998_11383</name>
</gene>
<protein>
    <recommendedName>
        <fullName evidence="4">NAD(P)-dependent dehydrogenase, short-chain alcohol dehydrogenase family</fullName>
    </recommendedName>
</protein>
<dbReference type="FunFam" id="3.40.50.720:FF:000084">
    <property type="entry name" value="Short-chain dehydrogenase reductase"/>
    <property type="match status" value="1"/>
</dbReference>
<dbReference type="Gene3D" id="3.40.50.720">
    <property type="entry name" value="NAD(P)-binding Rossmann-like Domain"/>
    <property type="match status" value="1"/>
</dbReference>
<evidence type="ECO:0000313" key="2">
    <source>
        <dbReference type="EMBL" id="SMF38893.1"/>
    </source>
</evidence>
<dbReference type="EMBL" id="FWZX01000013">
    <property type="protein sequence ID" value="SMF38893.1"/>
    <property type="molecule type" value="Genomic_DNA"/>
</dbReference>
<dbReference type="Pfam" id="PF13561">
    <property type="entry name" value="adh_short_C2"/>
    <property type="match status" value="1"/>
</dbReference>
<dbReference type="InterPro" id="IPR020904">
    <property type="entry name" value="Sc_DH/Rdtase_CS"/>
</dbReference>
<dbReference type="PRINTS" id="PR00080">
    <property type="entry name" value="SDRFAMILY"/>
</dbReference>
<name>A0A1Y6C1N4_9PROT</name>
<dbReference type="STRING" id="560819.SAMN05428998_11383"/>
<reference evidence="2 3" key="1">
    <citation type="submission" date="2017-04" db="EMBL/GenBank/DDBJ databases">
        <authorList>
            <person name="Afonso C.L."/>
            <person name="Miller P.J."/>
            <person name="Scott M.A."/>
            <person name="Spackman E."/>
            <person name="Goraichik I."/>
            <person name="Dimitrov K.M."/>
            <person name="Suarez D.L."/>
            <person name="Swayne D.E."/>
        </authorList>
    </citation>
    <scope>NUCLEOTIDE SEQUENCE [LARGE SCALE GENOMIC DNA]</scope>
    <source>
        <strain evidence="2 3">USBA 355</strain>
    </source>
</reference>
<keyword evidence="3" id="KW-1185">Reference proteome</keyword>
<dbReference type="RefSeq" id="WP_085123760.1">
    <property type="nucleotide sequence ID" value="NZ_FWZX01000013.1"/>
</dbReference>
<dbReference type="PROSITE" id="PS00061">
    <property type="entry name" value="ADH_SHORT"/>
    <property type="match status" value="1"/>
</dbReference>
<dbReference type="PANTHER" id="PTHR42760">
    <property type="entry name" value="SHORT-CHAIN DEHYDROGENASES/REDUCTASES FAMILY MEMBER"/>
    <property type="match status" value="1"/>
</dbReference>